<keyword evidence="3 12" id="KW-0812">Transmembrane</keyword>
<evidence type="ECO:0000259" key="14">
    <source>
        <dbReference type="PROSITE" id="PS50836"/>
    </source>
</evidence>
<feature type="transmembrane region" description="Helical" evidence="12">
    <location>
        <begin position="238"/>
        <end position="259"/>
    </location>
</feature>
<evidence type="ECO:0000256" key="6">
    <source>
        <dbReference type="ARBA" id="ARBA00022982"/>
    </source>
</evidence>
<dbReference type="SMART" id="SM00665">
    <property type="entry name" value="B561"/>
    <property type="match status" value="1"/>
</dbReference>
<dbReference type="CDD" id="cd09629">
    <property type="entry name" value="DOMON_CIL1_like"/>
    <property type="match status" value="1"/>
</dbReference>
<sequence>MAILQFRLLFIFLFSLFRSSLSQSCSSPAIISSNHAAFTACSELQTLSSSLRWTFDAATSSLSFAFSAPPASGAGEDGWIAWAINPSGDGMLGSQSLIAYRQSDGKIGVKTFNISDYAIKPSPIDFPTADLAAEFVGGVMRIFGNLFLPKGVTHVNQVWQVGAAVKNGIPGKHDLTPENMNAKGKLALISGQSTAAGDSTYRNRNIHGILNAVSWGILLPIGATIARYLKTFRSADPAWFYLHVSCQVIGYSAGVAGWATGLNLGSKSKGIRFATHRNIGITLFALGTLQIFALFLRPRKDHKLRFSWNVYHHSVGYTVVVLGIINVFRGLRILSPGDGWKLAYVFFLCALGAAALLLEAITWLIVLRRKKTEASAKLNNGARPPLE</sequence>
<feature type="binding site" description="axial binding residue" evidence="11">
    <location>
        <position position="207"/>
    </location>
    <ligand>
        <name>heme b</name>
        <dbReference type="ChEBI" id="CHEBI:60344"/>
        <label>1</label>
    </ligand>
    <ligandPart>
        <name>Fe</name>
        <dbReference type="ChEBI" id="CHEBI:18248"/>
    </ligandPart>
</feature>
<evidence type="ECO:0000256" key="13">
    <source>
        <dbReference type="SAM" id="SignalP"/>
    </source>
</evidence>
<dbReference type="AlphaFoldDB" id="A0A2H9ZZA2"/>
<evidence type="ECO:0000256" key="7">
    <source>
        <dbReference type="ARBA" id="ARBA00022989"/>
    </source>
</evidence>
<evidence type="ECO:0000256" key="9">
    <source>
        <dbReference type="ARBA" id="ARBA00053871"/>
    </source>
</evidence>
<comment type="cofactor">
    <cofactor evidence="10">
        <name>heme b</name>
        <dbReference type="ChEBI" id="CHEBI:60344"/>
    </cofactor>
    <text evidence="10">Binds 2 heme b groups non-covalently.</text>
</comment>
<evidence type="ECO:0000256" key="5">
    <source>
        <dbReference type="ARBA" id="ARBA00022729"/>
    </source>
</evidence>
<keyword evidence="2 10" id="KW-0813">Transport</keyword>
<evidence type="ECO:0000256" key="12">
    <source>
        <dbReference type="SAM" id="Phobius"/>
    </source>
</evidence>
<keyword evidence="8 10" id="KW-0472">Membrane</keyword>
<feature type="transmembrane region" description="Helical" evidence="12">
    <location>
        <begin position="308"/>
        <end position="331"/>
    </location>
</feature>
<dbReference type="Pfam" id="PF04526">
    <property type="entry name" value="DUF568"/>
    <property type="match status" value="1"/>
</dbReference>
<accession>A0A2H9ZZA2</accession>
<comment type="function">
    <text evidence="9">May act as a catecholamine-responsive trans-membrane electron transporter.</text>
</comment>
<evidence type="ECO:0000256" key="3">
    <source>
        <dbReference type="ARBA" id="ARBA00022692"/>
    </source>
</evidence>
<feature type="domain" description="Cytochrome b561" evidence="15">
    <location>
        <begin position="169"/>
        <end position="367"/>
    </location>
</feature>
<evidence type="ECO:0000313" key="16">
    <source>
        <dbReference type="EMBL" id="PKA48614.1"/>
    </source>
</evidence>
<reference evidence="16 17" key="1">
    <citation type="journal article" date="2017" name="Nature">
        <title>The Apostasia genome and the evolution of orchids.</title>
        <authorList>
            <person name="Zhang G.Q."/>
            <person name="Liu K.W."/>
            <person name="Li Z."/>
            <person name="Lohaus R."/>
            <person name="Hsiao Y.Y."/>
            <person name="Niu S.C."/>
            <person name="Wang J.Y."/>
            <person name="Lin Y.C."/>
            <person name="Xu Q."/>
            <person name="Chen L.J."/>
            <person name="Yoshida K."/>
            <person name="Fujiwara S."/>
            <person name="Wang Z.W."/>
            <person name="Zhang Y.Q."/>
            <person name="Mitsuda N."/>
            <person name="Wang M."/>
            <person name="Liu G.H."/>
            <person name="Pecoraro L."/>
            <person name="Huang H.X."/>
            <person name="Xiao X.J."/>
            <person name="Lin M."/>
            <person name="Wu X.Y."/>
            <person name="Wu W.L."/>
            <person name="Chen Y.Y."/>
            <person name="Chang S.B."/>
            <person name="Sakamoto S."/>
            <person name="Ohme-Takagi M."/>
            <person name="Yagi M."/>
            <person name="Zeng S.J."/>
            <person name="Shen C.Y."/>
            <person name="Yeh C.M."/>
            <person name="Luo Y.B."/>
            <person name="Tsai W.C."/>
            <person name="Van de Peer Y."/>
            <person name="Liu Z.J."/>
        </authorList>
    </citation>
    <scope>NUCLEOTIDE SEQUENCE [LARGE SCALE GENOMIC DNA]</scope>
    <source>
        <strain evidence="17">cv. Shenzhen</strain>
        <tissue evidence="16">Stem</tissue>
    </source>
</reference>
<keyword evidence="17" id="KW-1185">Reference proteome</keyword>
<comment type="subcellular location">
    <subcellularLocation>
        <location evidence="1">Membrane</location>
        <topology evidence="1">Multi-pass membrane protein</topology>
    </subcellularLocation>
</comment>
<dbReference type="EMBL" id="KZ452307">
    <property type="protein sequence ID" value="PKA48614.1"/>
    <property type="molecule type" value="Genomic_DNA"/>
</dbReference>
<evidence type="ECO:0000256" key="10">
    <source>
        <dbReference type="PIRNR" id="PIRNR037471"/>
    </source>
</evidence>
<dbReference type="PIRSF" id="PIRSF037471">
    <property type="entry name" value="UCP037471"/>
    <property type="match status" value="1"/>
</dbReference>
<evidence type="ECO:0000256" key="8">
    <source>
        <dbReference type="ARBA" id="ARBA00023136"/>
    </source>
</evidence>
<dbReference type="STRING" id="1088818.A0A2H9ZZA2"/>
<feature type="domain" description="DOMON" evidence="14">
    <location>
        <begin position="47"/>
        <end position="162"/>
    </location>
</feature>
<evidence type="ECO:0000256" key="4">
    <source>
        <dbReference type="ARBA" id="ARBA00022723"/>
    </source>
</evidence>
<organism evidence="16 17">
    <name type="scientific">Apostasia shenzhenica</name>
    <dbReference type="NCBI Taxonomy" id="1088818"/>
    <lineage>
        <taxon>Eukaryota</taxon>
        <taxon>Viridiplantae</taxon>
        <taxon>Streptophyta</taxon>
        <taxon>Embryophyta</taxon>
        <taxon>Tracheophyta</taxon>
        <taxon>Spermatophyta</taxon>
        <taxon>Magnoliopsida</taxon>
        <taxon>Liliopsida</taxon>
        <taxon>Asparagales</taxon>
        <taxon>Orchidaceae</taxon>
        <taxon>Apostasioideae</taxon>
        <taxon>Apostasia</taxon>
    </lineage>
</organism>
<feature type="signal peptide" evidence="13">
    <location>
        <begin position="1"/>
        <end position="22"/>
    </location>
</feature>
<name>A0A2H9ZZA2_9ASPA</name>
<dbReference type="PROSITE" id="PS50836">
    <property type="entry name" value="DOMON"/>
    <property type="match status" value="1"/>
</dbReference>
<protein>
    <recommendedName>
        <fullName evidence="10">Cytochrome b561 and DOMON domain-containing protein</fullName>
    </recommendedName>
</protein>
<feature type="transmembrane region" description="Helical" evidence="12">
    <location>
        <begin position="343"/>
        <end position="367"/>
    </location>
</feature>
<dbReference type="PANTHER" id="PTHR23130">
    <property type="entry name" value="CYTOCHROME B561 AND DOMON DOMAIN-CONTAINING PROTEIN"/>
    <property type="match status" value="1"/>
</dbReference>
<evidence type="ECO:0000256" key="2">
    <source>
        <dbReference type="ARBA" id="ARBA00022448"/>
    </source>
</evidence>
<gene>
    <name evidence="16" type="primary">AIR12</name>
    <name evidence="16" type="ORF">AXF42_Ash020487</name>
</gene>
<proteinExistence type="predicted"/>
<evidence type="ECO:0000313" key="17">
    <source>
        <dbReference type="Proteomes" id="UP000236161"/>
    </source>
</evidence>
<feature type="transmembrane region" description="Helical" evidence="12">
    <location>
        <begin position="208"/>
        <end position="226"/>
    </location>
</feature>
<feature type="chain" id="PRO_5014184794" description="Cytochrome b561 and DOMON domain-containing protein" evidence="13">
    <location>
        <begin position="23"/>
        <end position="387"/>
    </location>
</feature>
<dbReference type="InterPro" id="IPR017214">
    <property type="entry name" value="UCP037471"/>
</dbReference>
<feature type="binding site" description="axial binding residue" evidence="11">
    <location>
        <position position="243"/>
    </location>
    <ligand>
        <name>heme b</name>
        <dbReference type="ChEBI" id="CHEBI:60344"/>
        <label>1</label>
    </ligand>
    <ligandPart>
        <name>Fe</name>
        <dbReference type="ChEBI" id="CHEBI:18248"/>
    </ligandPart>
</feature>
<dbReference type="InterPro" id="IPR006593">
    <property type="entry name" value="Cyt_b561/ferric_Rdtase_TM"/>
</dbReference>
<dbReference type="GO" id="GO:0046872">
    <property type="term" value="F:metal ion binding"/>
    <property type="evidence" value="ECO:0007669"/>
    <property type="project" value="UniProtKB-KW"/>
</dbReference>
<keyword evidence="7 12" id="KW-1133">Transmembrane helix</keyword>
<evidence type="ECO:0000256" key="11">
    <source>
        <dbReference type="PIRSR" id="PIRSR037471-1"/>
    </source>
</evidence>
<dbReference type="Proteomes" id="UP000236161">
    <property type="component" value="Unassembled WGS sequence"/>
</dbReference>
<keyword evidence="11" id="KW-0408">Iron</keyword>
<evidence type="ECO:0000256" key="1">
    <source>
        <dbReference type="ARBA" id="ARBA00004141"/>
    </source>
</evidence>
<dbReference type="Gene3D" id="1.20.120.1770">
    <property type="match status" value="1"/>
</dbReference>
<keyword evidence="4 11" id="KW-0479">Metal-binding</keyword>
<dbReference type="InterPro" id="IPR045265">
    <property type="entry name" value="AIR12_DOMON"/>
</dbReference>
<evidence type="ECO:0000259" key="15">
    <source>
        <dbReference type="PROSITE" id="PS50939"/>
    </source>
</evidence>
<dbReference type="PROSITE" id="PS50939">
    <property type="entry name" value="CYTOCHROME_B561"/>
    <property type="match status" value="1"/>
</dbReference>
<dbReference type="Pfam" id="PF03188">
    <property type="entry name" value="Cytochrom_B561"/>
    <property type="match status" value="1"/>
</dbReference>
<keyword evidence="6 10" id="KW-0249">Electron transport</keyword>
<keyword evidence="5 13" id="KW-0732">Signal</keyword>
<dbReference type="InterPro" id="IPR005018">
    <property type="entry name" value="DOMON_domain"/>
</dbReference>
<feature type="transmembrane region" description="Helical" evidence="12">
    <location>
        <begin position="279"/>
        <end position="296"/>
    </location>
</feature>
<dbReference type="GO" id="GO:0016020">
    <property type="term" value="C:membrane"/>
    <property type="evidence" value="ECO:0007669"/>
    <property type="project" value="UniProtKB-SubCell"/>
</dbReference>
<dbReference type="PANTHER" id="PTHR23130:SF195">
    <property type="entry name" value="CYTOCHROME B561 AND DOMON DOMAIN-CONTAINING PROTEIN"/>
    <property type="match status" value="1"/>
</dbReference>
<feature type="binding site" description="axial binding residue" evidence="11">
    <location>
        <position position="312"/>
    </location>
    <ligand>
        <name>heme b</name>
        <dbReference type="ChEBI" id="CHEBI:60344"/>
        <label>1</label>
    </ligand>
    <ligandPart>
        <name>Fe</name>
        <dbReference type="ChEBI" id="CHEBI:18248"/>
    </ligandPart>
</feature>
<dbReference type="FunFam" id="1.20.120.1770:FF:000007">
    <property type="entry name" value="Cytochrome b561 and DOMON domain-containing protein"/>
    <property type="match status" value="1"/>
</dbReference>
<dbReference type="OrthoDB" id="2419613at2759"/>
<feature type="binding site" description="axial binding residue" evidence="11">
    <location>
        <position position="276"/>
    </location>
    <ligand>
        <name>heme b</name>
        <dbReference type="ChEBI" id="CHEBI:60344"/>
        <label>1</label>
    </ligand>
    <ligandPart>
        <name>Fe</name>
        <dbReference type="ChEBI" id="CHEBI:18248"/>
    </ligandPart>
</feature>
<dbReference type="CDD" id="cd08760">
    <property type="entry name" value="Cyt_b561_FRRS1_like"/>
    <property type="match status" value="1"/>
</dbReference>